<dbReference type="PROSITE" id="PS00678">
    <property type="entry name" value="WD_REPEATS_1"/>
    <property type="match status" value="1"/>
</dbReference>
<dbReference type="GO" id="GO:0030686">
    <property type="term" value="C:90S preribosome"/>
    <property type="evidence" value="ECO:0007669"/>
    <property type="project" value="InterPro"/>
</dbReference>
<sequence length="698" mass="78508">MKARDPRAPEGGTVEFHGVRFYKIKPKAITCLAYNKLQKLLALSREDGRIEIWDLRYAAYLERVIPQTGRIKGLAWAGKNRLFSASLAGALVEWNLNTLLPRYELTPTGNALWCLDVNSQETELAIGSDGGHINIFGIEHDEITYKTMFQKLKRRIVCCRFDKSGKHLVTGSRGYLRIWNVSKGTMLHIMTMRDRNVSVRSLVVLSDFTIITGDSAGYVTVWNGANGTQVESNKILARDVDALAVNEEEDRLFCSGNNPPIIRILSKTQIKREESQYERWIKNLQRDVHKHPVKALALIDDCVISGGQDGILCISSGTRTSAMVAKYVPFLHGSTAALAPNPKWLLLRYQYSLSLWQLGASKNVDAEGIGEGPVGSSVQLPLWRSPRQLLQLNTDPNNMLIASAISADGTWLCYSTTRNIRLSCLQMPATKKESIIIKRITEELPAEFQPATHIQFTKDSDGLLILHAATRQLRAFSLAQERVKFTYSIDLSAVINAPITHVEISQCTSYVVVASVDQTIAVWHVSKGKRHEHLLNLPRYKAATTALALHEEHPLLVIAYADGRIVEYDLTERRFTCETDQHFVENSSTHCIRGVVLDAQNPNIFIVYNEVFMYVLEKVSIARDETVLEEPRQKAKRLSRSFDEPKLTSLRIKLQMYREHLTHVCRLGPKEIVTIGLETKTLLASLPPPVERKKFGAA</sequence>
<dbReference type="GO" id="GO:0000462">
    <property type="term" value="P:maturation of SSU-rRNA from tricistronic rRNA transcript (SSU-rRNA, 5.8S rRNA, LSU-rRNA)"/>
    <property type="evidence" value="ECO:0007669"/>
    <property type="project" value="InterPro"/>
</dbReference>
<feature type="repeat" description="WD" evidence="3">
    <location>
        <begin position="22"/>
        <end position="63"/>
    </location>
</feature>
<dbReference type="GO" id="GO:0034455">
    <property type="term" value="C:t-UTP complex"/>
    <property type="evidence" value="ECO:0007669"/>
    <property type="project" value="TreeGrafter"/>
</dbReference>
<accession>A0A6J2UDM2</accession>
<organism evidence="4 5">
    <name type="scientific">Drosophila lebanonensis</name>
    <name type="common">Fruit fly</name>
    <name type="synonym">Scaptodrosophila lebanonensis</name>
    <dbReference type="NCBI Taxonomy" id="7225"/>
    <lineage>
        <taxon>Eukaryota</taxon>
        <taxon>Metazoa</taxon>
        <taxon>Ecdysozoa</taxon>
        <taxon>Arthropoda</taxon>
        <taxon>Hexapoda</taxon>
        <taxon>Insecta</taxon>
        <taxon>Pterygota</taxon>
        <taxon>Neoptera</taxon>
        <taxon>Endopterygota</taxon>
        <taxon>Diptera</taxon>
        <taxon>Brachycera</taxon>
        <taxon>Muscomorpha</taxon>
        <taxon>Ephydroidea</taxon>
        <taxon>Drosophilidae</taxon>
        <taxon>Scaptodrosophila</taxon>
    </lineage>
</organism>
<evidence type="ECO:0000256" key="2">
    <source>
        <dbReference type="ARBA" id="ARBA00022737"/>
    </source>
</evidence>
<keyword evidence="4" id="KW-1185">Reference proteome</keyword>
<dbReference type="SUPFAM" id="SSF50978">
    <property type="entry name" value="WD40 repeat-like"/>
    <property type="match status" value="2"/>
</dbReference>
<dbReference type="InterPro" id="IPR015943">
    <property type="entry name" value="WD40/YVTN_repeat-like_dom_sf"/>
</dbReference>
<evidence type="ECO:0000256" key="1">
    <source>
        <dbReference type="ARBA" id="ARBA00022574"/>
    </source>
</evidence>
<dbReference type="GO" id="GO:0032040">
    <property type="term" value="C:small-subunit processome"/>
    <property type="evidence" value="ECO:0007669"/>
    <property type="project" value="TreeGrafter"/>
</dbReference>
<dbReference type="OrthoDB" id="8883818at2759"/>
<keyword evidence="2" id="KW-0677">Repeat</keyword>
<dbReference type="Proteomes" id="UP000504634">
    <property type="component" value="Unplaced"/>
</dbReference>
<dbReference type="RefSeq" id="XP_030385518.1">
    <property type="nucleotide sequence ID" value="XM_030529658.1"/>
</dbReference>
<dbReference type="SMART" id="SM00320">
    <property type="entry name" value="WD40"/>
    <property type="match status" value="8"/>
</dbReference>
<dbReference type="GeneID" id="115632483"/>
<proteinExistence type="predicted"/>
<dbReference type="AlphaFoldDB" id="A0A6J2UDM2"/>
<dbReference type="Gene3D" id="2.130.10.10">
    <property type="entry name" value="YVTN repeat-like/Quinoprotein amine dehydrogenase"/>
    <property type="match status" value="3"/>
</dbReference>
<dbReference type="Pfam" id="PF00400">
    <property type="entry name" value="WD40"/>
    <property type="match status" value="2"/>
</dbReference>
<evidence type="ECO:0000313" key="5">
    <source>
        <dbReference type="RefSeq" id="XP_030385518.1"/>
    </source>
</evidence>
<keyword evidence="1 3" id="KW-0853">WD repeat</keyword>
<evidence type="ECO:0000313" key="4">
    <source>
        <dbReference type="Proteomes" id="UP000504634"/>
    </source>
</evidence>
<dbReference type="GO" id="GO:0003723">
    <property type="term" value="F:RNA binding"/>
    <property type="evidence" value="ECO:0007669"/>
    <property type="project" value="TreeGrafter"/>
</dbReference>
<protein>
    <submittedName>
        <fullName evidence="5">U3 small nucleolar RNA-associated protein 4 homolog</fullName>
    </submittedName>
</protein>
<dbReference type="PANTHER" id="PTHR44163:SF1">
    <property type="entry name" value="U3 SMALL NUCLEOLAR RNA-ASSOCIATED PROTEIN 4 HOMOLOG"/>
    <property type="match status" value="1"/>
</dbReference>
<reference evidence="5" key="1">
    <citation type="submission" date="2025-08" db="UniProtKB">
        <authorList>
            <consortium name="RefSeq"/>
        </authorList>
    </citation>
    <scope>IDENTIFICATION</scope>
    <source>
        <strain evidence="5">11010-0011.00</strain>
        <tissue evidence="5">Whole body</tissue>
    </source>
</reference>
<dbReference type="InterPro" id="IPR019775">
    <property type="entry name" value="WD40_repeat_CS"/>
</dbReference>
<dbReference type="InterPro" id="IPR001680">
    <property type="entry name" value="WD40_rpt"/>
</dbReference>
<dbReference type="PROSITE" id="PS50082">
    <property type="entry name" value="WD_REPEATS_2"/>
    <property type="match status" value="1"/>
</dbReference>
<name>A0A6J2UDM2_DROLE</name>
<dbReference type="PANTHER" id="PTHR44163">
    <property type="entry name" value="U3 SMALL NUCLEOLAR RNA-ASSOCIATED PROTEIN 4 HOMOLOG"/>
    <property type="match status" value="1"/>
</dbReference>
<evidence type="ECO:0000256" key="3">
    <source>
        <dbReference type="PROSITE-ProRule" id="PRU00221"/>
    </source>
</evidence>
<gene>
    <name evidence="5" type="primary">LOC115632483</name>
</gene>
<dbReference type="InterPro" id="IPR046351">
    <property type="entry name" value="UTP4"/>
</dbReference>
<dbReference type="InterPro" id="IPR036322">
    <property type="entry name" value="WD40_repeat_dom_sf"/>
</dbReference>